<evidence type="ECO:0000313" key="2">
    <source>
        <dbReference type="EMBL" id="EPY16377.1"/>
    </source>
</evidence>
<dbReference type="EMBL" id="ATMH01011276">
    <property type="protein sequence ID" value="EPY16377.1"/>
    <property type="molecule type" value="Genomic_DNA"/>
</dbReference>
<reference evidence="2 3" key="1">
    <citation type="journal article" date="2013" name="PLoS ONE">
        <title>Predicting the Proteins of Angomonas deanei, Strigomonas culicis and Their Respective Endosymbionts Reveals New Aspects of the Trypanosomatidae Family.</title>
        <authorList>
            <person name="Motta M.C."/>
            <person name="Martins A.C."/>
            <person name="de Souza S.S."/>
            <person name="Catta-Preta C.M."/>
            <person name="Silva R."/>
            <person name="Klein C.C."/>
            <person name="de Almeida L.G."/>
            <person name="de Lima Cunha O."/>
            <person name="Ciapina L.P."/>
            <person name="Brocchi M."/>
            <person name="Colabardini A.C."/>
            <person name="de Araujo Lima B."/>
            <person name="Machado C.R."/>
            <person name="de Almeida Soares C.M."/>
            <person name="Probst C.M."/>
            <person name="de Menezes C.B."/>
            <person name="Thompson C.E."/>
            <person name="Bartholomeu D.C."/>
            <person name="Gradia D.F."/>
            <person name="Pavoni D.P."/>
            <person name="Grisard E.C."/>
            <person name="Fantinatti-Garboggini F."/>
            <person name="Marchini F.K."/>
            <person name="Rodrigues-Luiz G.F."/>
            <person name="Wagner G."/>
            <person name="Goldman G.H."/>
            <person name="Fietto J.L."/>
            <person name="Elias M.C."/>
            <person name="Goldman M.H."/>
            <person name="Sagot M.F."/>
            <person name="Pereira M."/>
            <person name="Stoco P.H."/>
            <person name="de Mendonca-Neto R.P."/>
            <person name="Teixeira S.M."/>
            <person name="Maciel T.E."/>
            <person name="de Oliveira Mendes T.A."/>
            <person name="Urmenyi T.P."/>
            <person name="de Souza W."/>
            <person name="Schenkman S."/>
            <person name="de Vasconcelos A.T."/>
        </authorList>
    </citation>
    <scope>NUCLEOTIDE SEQUENCE [LARGE SCALE GENOMIC DNA]</scope>
</reference>
<dbReference type="AlphaFoldDB" id="S9TE92"/>
<name>S9TE92_9TRYP</name>
<feature type="region of interest" description="Disordered" evidence="1">
    <location>
        <begin position="201"/>
        <end position="245"/>
    </location>
</feature>
<feature type="compositionally biased region" description="Polar residues" evidence="1">
    <location>
        <begin position="137"/>
        <end position="159"/>
    </location>
</feature>
<evidence type="ECO:0000313" key="3">
    <source>
        <dbReference type="Proteomes" id="UP000015354"/>
    </source>
</evidence>
<gene>
    <name evidence="2" type="ORF">STCU_11339</name>
</gene>
<evidence type="ECO:0000256" key="1">
    <source>
        <dbReference type="SAM" id="MobiDB-lite"/>
    </source>
</evidence>
<comment type="caution">
    <text evidence="2">The sequence shown here is derived from an EMBL/GenBank/DDBJ whole genome shotgun (WGS) entry which is preliminary data.</text>
</comment>
<dbReference type="Proteomes" id="UP000015354">
    <property type="component" value="Unassembled WGS sequence"/>
</dbReference>
<accession>S9TE92</accession>
<keyword evidence="3" id="KW-1185">Reference proteome</keyword>
<feature type="region of interest" description="Disordered" evidence="1">
    <location>
        <begin position="341"/>
        <end position="371"/>
    </location>
</feature>
<feature type="region of interest" description="Disordered" evidence="1">
    <location>
        <begin position="135"/>
        <end position="189"/>
    </location>
</feature>
<organism evidence="2 3">
    <name type="scientific">Strigomonas culicis</name>
    <dbReference type="NCBI Taxonomy" id="28005"/>
    <lineage>
        <taxon>Eukaryota</taxon>
        <taxon>Discoba</taxon>
        <taxon>Euglenozoa</taxon>
        <taxon>Kinetoplastea</taxon>
        <taxon>Metakinetoplastina</taxon>
        <taxon>Trypanosomatida</taxon>
        <taxon>Trypanosomatidae</taxon>
        <taxon>Strigomonadinae</taxon>
        <taxon>Strigomonas</taxon>
    </lineage>
</organism>
<proteinExistence type="predicted"/>
<feature type="compositionally biased region" description="Basic and acidic residues" evidence="1">
    <location>
        <begin position="46"/>
        <end position="89"/>
    </location>
</feature>
<feature type="region of interest" description="Disordered" evidence="1">
    <location>
        <begin position="1"/>
        <end position="98"/>
    </location>
</feature>
<protein>
    <submittedName>
        <fullName evidence="2">Uncharacterized protein</fullName>
    </submittedName>
</protein>
<sequence length="514" mass="56777">MAQEHPYAACKAESADCEEDRAHRSPPALEQFDFSPFSQYLSSQRSRRDQKEADEAKKPTGEEGGEKDAAAPAQRDRSTPARSPEHRQGGEGYAAALPRIKKEILSSAYKDHQAQGNKKKELLLKRREIFDMYSIKGQLNTTSPTANKTNHPPQQQKQDGSVVVKKSTSKRKRTYPSDGSKNSEPPTAADLKALEQRWTLTAPHSPASNDGEATARKSTKSRAKVQFTLPPSHDNDEEERKGRVAPTLNTTSKDTMSFLNDVQARIDHIAYLLTTREPREHHRMPPPRGAAPAVSTVTAARRQANSIDAASYPAWLQYRKPYLTTPRKLSLHTAAAATMDSSVAKRSEEEQEEQNAAAVASTDEATPTAVQDPHAARLTHPKPLYAFLSPASGDVPAARPILSPEKITSLSDLTQTSWVNTLHPRNQTTKGEVAGVEEEEEADPQVFVPPHLTSARKLSYCIDDANTPNLKKNSWDAAEQAEEERNAKYINGGGYTVQLLSWLSELDMNLKEYA</sequence>